<name>A0A4R4RE49_9ACTN</name>
<reference evidence="3 4" key="1">
    <citation type="submission" date="2019-02" db="EMBL/GenBank/DDBJ databases">
        <title>Draft genome sequences of novel Actinobacteria.</title>
        <authorList>
            <person name="Sahin N."/>
            <person name="Ay H."/>
            <person name="Saygin H."/>
        </authorList>
    </citation>
    <scope>NUCLEOTIDE SEQUENCE [LARGE SCALE GENOMIC DNA]</scope>
    <source>
        <strain evidence="3 4">KC603</strain>
    </source>
</reference>
<dbReference type="InterPro" id="IPR052169">
    <property type="entry name" value="CW_Biosynth-Accessory"/>
</dbReference>
<dbReference type="OrthoDB" id="9810718at2"/>
<comment type="caution">
    <text evidence="3">The sequence shown here is derived from an EMBL/GenBank/DDBJ whole genome shotgun (WGS) entry which is preliminary data.</text>
</comment>
<dbReference type="PANTHER" id="PTHR33393:SF13">
    <property type="entry name" value="PGA BIOSYNTHESIS PROTEIN CAPA"/>
    <property type="match status" value="1"/>
</dbReference>
<dbReference type="SMART" id="SM00854">
    <property type="entry name" value="PGA_cap"/>
    <property type="match status" value="1"/>
</dbReference>
<feature type="non-terminal residue" evidence="3">
    <location>
        <position position="1"/>
    </location>
</feature>
<feature type="domain" description="Capsule synthesis protein CapA" evidence="2">
    <location>
        <begin position="13"/>
        <end position="261"/>
    </location>
</feature>
<dbReference type="EMBL" id="SMKL01000091">
    <property type="protein sequence ID" value="TDC46702.1"/>
    <property type="molecule type" value="Genomic_DNA"/>
</dbReference>
<evidence type="ECO:0000313" key="3">
    <source>
        <dbReference type="EMBL" id="TDC46702.1"/>
    </source>
</evidence>
<accession>A0A4R4RE49</accession>
<protein>
    <submittedName>
        <fullName evidence="3">CapA family protein</fullName>
    </submittedName>
</protein>
<evidence type="ECO:0000256" key="1">
    <source>
        <dbReference type="ARBA" id="ARBA00005662"/>
    </source>
</evidence>
<dbReference type="SUPFAM" id="SSF56300">
    <property type="entry name" value="Metallo-dependent phosphatases"/>
    <property type="match status" value="1"/>
</dbReference>
<gene>
    <name evidence="3" type="ORF">E1212_26335</name>
</gene>
<dbReference type="InterPro" id="IPR019079">
    <property type="entry name" value="Capsule_synth_CapA"/>
</dbReference>
<dbReference type="RefSeq" id="WP_131988035.1">
    <property type="nucleotide sequence ID" value="NZ_SMKL01000091.1"/>
</dbReference>
<dbReference type="Gene3D" id="3.60.21.10">
    <property type="match status" value="1"/>
</dbReference>
<dbReference type="Proteomes" id="UP000295621">
    <property type="component" value="Unassembled WGS sequence"/>
</dbReference>
<dbReference type="InterPro" id="IPR029052">
    <property type="entry name" value="Metallo-depent_PP-like"/>
</dbReference>
<organism evidence="3 4">
    <name type="scientific">Jiangella ureilytica</name>
    <dbReference type="NCBI Taxonomy" id="2530374"/>
    <lineage>
        <taxon>Bacteria</taxon>
        <taxon>Bacillati</taxon>
        <taxon>Actinomycetota</taxon>
        <taxon>Actinomycetes</taxon>
        <taxon>Jiangellales</taxon>
        <taxon>Jiangellaceae</taxon>
        <taxon>Jiangella</taxon>
    </lineage>
</organism>
<comment type="similarity">
    <text evidence="1">Belongs to the CapA family.</text>
</comment>
<dbReference type="Pfam" id="PF09587">
    <property type="entry name" value="PGA_cap"/>
    <property type="match status" value="1"/>
</dbReference>
<dbReference type="PANTHER" id="PTHR33393">
    <property type="entry name" value="POLYGLUTAMINE SYNTHESIS ACCESSORY PROTEIN RV0574C-RELATED"/>
    <property type="match status" value="1"/>
</dbReference>
<evidence type="ECO:0000313" key="4">
    <source>
        <dbReference type="Proteomes" id="UP000295621"/>
    </source>
</evidence>
<keyword evidence="4" id="KW-1185">Reference proteome</keyword>
<sequence>PTPPPEPPPSPVTLAFAGDIHFEGALRARLDDPATALAPIAAQLGAADLTVVNLETSVGTSGTPEPGKRFTFQAPPSSLTALSAAGVDVVTMANNHAMDFGPDGLADTLTARAAAATQGLDVVGVGKDLTDAFRPAVRDVRGTTVAVIGANVPDDPGADPTAHWAATATTAGVATALDPAPLLAAVARARAQADVVVVYLHWGVQGESCPSPSQTALATALTDAGTDVVVGSHTHRLQGAGLAPRTDAYVAYGLGNFVWYAQASEATSTTGVLTLTVDGAAVTAEAWAPARIGADGIPAFAAGDAAGTMRADRAALRECTDLRPLP</sequence>
<evidence type="ECO:0000259" key="2">
    <source>
        <dbReference type="SMART" id="SM00854"/>
    </source>
</evidence>
<dbReference type="AlphaFoldDB" id="A0A4R4RE49"/>
<proteinExistence type="inferred from homology"/>
<dbReference type="CDD" id="cd07381">
    <property type="entry name" value="MPP_CapA"/>
    <property type="match status" value="1"/>
</dbReference>